<dbReference type="EMBL" id="CP159992">
    <property type="protein sequence ID" value="XCP93884.1"/>
    <property type="molecule type" value="Genomic_DNA"/>
</dbReference>
<organism evidence="1">
    <name type="scientific">Paenibacillus sp. AN1007</name>
    <dbReference type="NCBI Taxonomy" id="3151385"/>
    <lineage>
        <taxon>Bacteria</taxon>
        <taxon>Bacillati</taxon>
        <taxon>Bacillota</taxon>
        <taxon>Bacilli</taxon>
        <taxon>Bacillales</taxon>
        <taxon>Paenibacillaceae</taxon>
        <taxon>Paenibacillus</taxon>
    </lineage>
</organism>
<proteinExistence type="predicted"/>
<accession>A0AAU8N899</accession>
<dbReference type="AlphaFoldDB" id="A0AAU8N899"/>
<gene>
    <name evidence="1" type="ORF">ABXS70_22220</name>
</gene>
<evidence type="ECO:0008006" key="2">
    <source>
        <dbReference type="Google" id="ProtNLM"/>
    </source>
</evidence>
<sequence length="856" mass="100022">MKNVVITYTNPARLSETSAFTPFVNSLHLCATNSLRKGVTKYYQGKPAEYIHAPIVSAGMLFSKLLGSWSSPAVKMKQFTKLTKLMRGQENTWGRELCRAFRHNQIDVLQTMRTLAEIGTTPVELKPTSREEQLFQSVWGLMESSDSDFQRIRSRLGSAHNIEKRLREALSECLIDVSRLPEKITEIVLHGFYFITPLQYRVMSLFQNAGIRLVFLNLYDTRYPNSFRSVERFLSQWVPVEQWQIQQSIVVSEMSWGDVFASAYEEETRKSADAHFGPRVIQFEDFQTFLSHYEDHSERETYYSPEHENLNKRLKDYYPESYPDRHFLAYPIGQYLFHLHQMWDDQKRELVLNEKGLFECFSSGWLQIEEKNARNFTIMLEDVLPYFSSCSTLKEWRRQAELLKEVKLNAADAFENSGSRFHRMMGNPMLRFSFFKVKHTDIVLLLQFMEKLFTQAELLFGRKEIRLHEHFEQIAQLLAAGPDPETLAEEERELLEQLRKRLKLDFIDDESYYIDDVAQAVALYLGGEFNNELEEMTLPISKFEDVDAVAFMDREIHLCNLDEESLPYAVNSMPWPLTRQTVHGLQSRELEMLFIREDVSSSSARYLFYNVLAFAKQPVRLSWIRNKESKKLEESVYIMVLGLSPEKRSALFQTQDLEPAGCAKGNLEAVFQHLKSFPADAAAEFALCPRRFYYSFVVQPFASYRNEFHQQILYQNLLKASYALSDASTQEINAQLSAIFPHWPEVRKRYLAEEAQKYRNTFSKGYDRYESRNYVRGRRLFQLLVPSYPVDDKNLLEPANKAFQANVIDETLAKPIQDEKLMQLRANPSELCRFCPHLPVCIEGYYPADDKMRSFK</sequence>
<dbReference type="RefSeq" id="WP_342554225.1">
    <property type="nucleotide sequence ID" value="NZ_CP159992.1"/>
</dbReference>
<reference evidence="1" key="1">
    <citation type="submission" date="2024-05" db="EMBL/GenBank/DDBJ databases">
        <title>Draft genome assemblies of 36 bacteria isolated from hibernating arctic ground squirrels.</title>
        <authorList>
            <person name="McKee H."/>
            <person name="Mullen L."/>
            <person name="Drown D.M."/>
            <person name="Duddleston K.N."/>
        </authorList>
    </citation>
    <scope>NUCLEOTIDE SEQUENCE</scope>
    <source>
        <strain evidence="1">AN1007</strain>
    </source>
</reference>
<protein>
    <recommendedName>
        <fullName evidence="2">PD-(D/E)XK endonuclease-like domain-containing protein</fullName>
    </recommendedName>
</protein>
<evidence type="ECO:0000313" key="1">
    <source>
        <dbReference type="EMBL" id="XCP93884.1"/>
    </source>
</evidence>
<name>A0AAU8N899_9BACL</name>